<dbReference type="InterPro" id="IPR056592">
    <property type="entry name" value="Beta-prop_At3g26010-like"/>
</dbReference>
<name>A0AAD8MWR0_9APIA</name>
<dbReference type="Gene3D" id="1.20.1280.50">
    <property type="match status" value="1"/>
</dbReference>
<dbReference type="InterPro" id="IPR050796">
    <property type="entry name" value="SCF_F-box_component"/>
</dbReference>
<feature type="domain" description="F-box protein At3g26010-like beta-propeller" evidence="2">
    <location>
        <begin position="135"/>
        <end position="206"/>
    </location>
</feature>
<keyword evidence="4" id="KW-1185">Reference proteome</keyword>
<evidence type="ECO:0000259" key="2">
    <source>
        <dbReference type="Pfam" id="PF24750"/>
    </source>
</evidence>
<evidence type="ECO:0000313" key="4">
    <source>
        <dbReference type="Proteomes" id="UP001237642"/>
    </source>
</evidence>
<dbReference type="EMBL" id="JAUIZM010000004">
    <property type="protein sequence ID" value="KAK1388081.1"/>
    <property type="molecule type" value="Genomic_DNA"/>
</dbReference>
<reference evidence="3" key="1">
    <citation type="submission" date="2023-02" db="EMBL/GenBank/DDBJ databases">
        <title>Genome of toxic invasive species Heracleum sosnowskyi carries increased number of genes despite the absence of recent whole-genome duplications.</title>
        <authorList>
            <person name="Schelkunov M."/>
            <person name="Shtratnikova V."/>
            <person name="Makarenko M."/>
            <person name="Klepikova A."/>
            <person name="Omelchenko D."/>
            <person name="Novikova G."/>
            <person name="Obukhova E."/>
            <person name="Bogdanov V."/>
            <person name="Penin A."/>
            <person name="Logacheva M."/>
        </authorList>
    </citation>
    <scope>NUCLEOTIDE SEQUENCE</scope>
    <source>
        <strain evidence="3">Hsosn_3</strain>
        <tissue evidence="3">Leaf</tissue>
    </source>
</reference>
<dbReference type="PANTHER" id="PTHR31672:SF13">
    <property type="entry name" value="F-BOX PROTEIN CPR30-LIKE"/>
    <property type="match status" value="1"/>
</dbReference>
<dbReference type="SUPFAM" id="SSF81383">
    <property type="entry name" value="F-box domain"/>
    <property type="match status" value="1"/>
</dbReference>
<feature type="domain" description="F-box" evidence="1">
    <location>
        <begin position="49"/>
        <end position="83"/>
    </location>
</feature>
<evidence type="ECO:0000313" key="3">
    <source>
        <dbReference type="EMBL" id="KAK1388081.1"/>
    </source>
</evidence>
<dbReference type="Proteomes" id="UP001237642">
    <property type="component" value="Unassembled WGS sequence"/>
</dbReference>
<gene>
    <name evidence="3" type="ORF">POM88_016259</name>
</gene>
<dbReference type="PANTHER" id="PTHR31672">
    <property type="entry name" value="BNACNNG10540D PROTEIN"/>
    <property type="match status" value="1"/>
</dbReference>
<accession>A0AAD8MWR0</accession>
<comment type="caution">
    <text evidence="3">The sequence shown here is derived from an EMBL/GenBank/DDBJ whole genome shotgun (WGS) entry which is preliminary data.</text>
</comment>
<evidence type="ECO:0000259" key="1">
    <source>
        <dbReference type="Pfam" id="PF00646"/>
    </source>
</evidence>
<evidence type="ECO:0008006" key="5">
    <source>
        <dbReference type="Google" id="ProtNLM"/>
    </source>
</evidence>
<dbReference type="InterPro" id="IPR001810">
    <property type="entry name" value="F-box_dom"/>
</dbReference>
<protein>
    <recommendedName>
        <fullName evidence="5">F-box domain-containing protein</fullName>
    </recommendedName>
</protein>
<dbReference type="AlphaFoldDB" id="A0AAD8MWR0"/>
<organism evidence="3 4">
    <name type="scientific">Heracleum sosnowskyi</name>
    <dbReference type="NCBI Taxonomy" id="360622"/>
    <lineage>
        <taxon>Eukaryota</taxon>
        <taxon>Viridiplantae</taxon>
        <taxon>Streptophyta</taxon>
        <taxon>Embryophyta</taxon>
        <taxon>Tracheophyta</taxon>
        <taxon>Spermatophyta</taxon>
        <taxon>Magnoliopsida</taxon>
        <taxon>eudicotyledons</taxon>
        <taxon>Gunneridae</taxon>
        <taxon>Pentapetalae</taxon>
        <taxon>asterids</taxon>
        <taxon>campanulids</taxon>
        <taxon>Apiales</taxon>
        <taxon>Apiaceae</taxon>
        <taxon>Apioideae</taxon>
        <taxon>apioid superclade</taxon>
        <taxon>Tordylieae</taxon>
        <taxon>Tordyliinae</taxon>
        <taxon>Heracleum</taxon>
    </lineage>
</organism>
<dbReference type="InterPro" id="IPR036047">
    <property type="entry name" value="F-box-like_dom_sf"/>
</dbReference>
<sequence length="212" mass="23966">MLLCNFDQDSVTILHCDNFTENIKVNSKLIAMEGHEGQGKDNRVKDIGNDITSSVLSRLPTKTLFGMKCVSKEWKHLMLDRSFIRSQLKSMEPISGFFFLEKFQWCKEDIKSVNYIQDEADVTKVHSTVLNFLPITVVVQSSVHGLICCRSCFPSQNSIIYVCNPVNKEWVSLPYPESDIQDSLALGFDPFVDPISVSTNFKVIRVLGICCS</sequence>
<dbReference type="Pfam" id="PF00646">
    <property type="entry name" value="F-box"/>
    <property type="match status" value="1"/>
</dbReference>
<dbReference type="Pfam" id="PF24750">
    <property type="entry name" value="b-prop_At3g26010-like"/>
    <property type="match status" value="1"/>
</dbReference>
<reference evidence="3" key="2">
    <citation type="submission" date="2023-05" db="EMBL/GenBank/DDBJ databases">
        <authorList>
            <person name="Schelkunov M.I."/>
        </authorList>
    </citation>
    <scope>NUCLEOTIDE SEQUENCE</scope>
    <source>
        <strain evidence="3">Hsosn_3</strain>
        <tissue evidence="3">Leaf</tissue>
    </source>
</reference>
<proteinExistence type="predicted"/>